<dbReference type="InterPro" id="IPR055301">
    <property type="entry name" value="Lea14-like_2"/>
</dbReference>
<feature type="transmembrane region" description="Helical" evidence="2">
    <location>
        <begin position="38"/>
        <end position="64"/>
    </location>
</feature>
<keyword evidence="2" id="KW-1133">Transmembrane helix</keyword>
<dbReference type="AlphaFoldDB" id="A0A5N5G003"/>
<dbReference type="InterPro" id="IPR004864">
    <property type="entry name" value="LEA_2"/>
</dbReference>
<evidence type="ECO:0000256" key="1">
    <source>
        <dbReference type="SAM" id="MobiDB-lite"/>
    </source>
</evidence>
<evidence type="ECO:0000313" key="4">
    <source>
        <dbReference type="EMBL" id="KAB2608718.1"/>
    </source>
</evidence>
<dbReference type="SUPFAM" id="SSF117070">
    <property type="entry name" value="LEA14-like"/>
    <property type="match status" value="1"/>
</dbReference>
<name>A0A5N5G003_9ROSA</name>
<evidence type="ECO:0000313" key="5">
    <source>
        <dbReference type="Proteomes" id="UP000327157"/>
    </source>
</evidence>
<dbReference type="Pfam" id="PF03168">
    <property type="entry name" value="LEA_2"/>
    <property type="match status" value="1"/>
</dbReference>
<gene>
    <name evidence="4" type="ORF">D8674_011886</name>
</gene>
<evidence type="ECO:0000259" key="3">
    <source>
        <dbReference type="Pfam" id="PF03168"/>
    </source>
</evidence>
<sequence length="219" mass="23945">MASPKEQVKPLAPANSHHLRSDEEQAVSLHIKLGQRKYVQCCGCVSAVFVIIAVTAIVLGFTMFHVKDPKIKMNEVTVQRLEFSNGILRTDTNITLLADVSIKNPNMASFKYSNATTMVYYRGTEVGEARTPAGVAKSRRTSRMNVTVDIVPGKILGVPGFISEVATGELTMTTYTSIQGTVKVATVKKNVVVELNCTVSYNFSSGKIQGEDCKRRARL</sequence>
<comment type="caution">
    <text evidence="4">The sequence shown here is derived from an EMBL/GenBank/DDBJ whole genome shotgun (WGS) entry which is preliminary data.</text>
</comment>
<proteinExistence type="predicted"/>
<feature type="domain" description="Late embryogenesis abundant protein LEA-2 subgroup" evidence="3">
    <location>
        <begin position="100"/>
        <end position="198"/>
    </location>
</feature>
<evidence type="ECO:0000256" key="2">
    <source>
        <dbReference type="SAM" id="Phobius"/>
    </source>
</evidence>
<keyword evidence="2" id="KW-0812">Transmembrane</keyword>
<feature type="region of interest" description="Disordered" evidence="1">
    <location>
        <begin position="1"/>
        <end position="20"/>
    </location>
</feature>
<keyword evidence="2" id="KW-0472">Membrane</keyword>
<reference evidence="5" key="2">
    <citation type="submission" date="2019-10" db="EMBL/GenBank/DDBJ databases">
        <title>A de novo genome assembly of a pear dwarfing rootstock.</title>
        <authorList>
            <person name="Wang F."/>
            <person name="Wang J."/>
            <person name="Li S."/>
            <person name="Zhang Y."/>
            <person name="Fang M."/>
            <person name="Ma L."/>
            <person name="Zhao Y."/>
            <person name="Jiang S."/>
        </authorList>
    </citation>
    <scope>NUCLEOTIDE SEQUENCE [LARGE SCALE GENOMIC DNA]</scope>
</reference>
<keyword evidence="5" id="KW-1185">Reference proteome</keyword>
<organism evidence="4 5">
    <name type="scientific">Pyrus ussuriensis x Pyrus communis</name>
    <dbReference type="NCBI Taxonomy" id="2448454"/>
    <lineage>
        <taxon>Eukaryota</taxon>
        <taxon>Viridiplantae</taxon>
        <taxon>Streptophyta</taxon>
        <taxon>Embryophyta</taxon>
        <taxon>Tracheophyta</taxon>
        <taxon>Spermatophyta</taxon>
        <taxon>Magnoliopsida</taxon>
        <taxon>eudicotyledons</taxon>
        <taxon>Gunneridae</taxon>
        <taxon>Pentapetalae</taxon>
        <taxon>rosids</taxon>
        <taxon>fabids</taxon>
        <taxon>Rosales</taxon>
        <taxon>Rosaceae</taxon>
        <taxon>Amygdaloideae</taxon>
        <taxon>Maleae</taxon>
        <taxon>Pyrus</taxon>
    </lineage>
</organism>
<dbReference type="EMBL" id="SMOL01000553">
    <property type="protein sequence ID" value="KAB2608718.1"/>
    <property type="molecule type" value="Genomic_DNA"/>
</dbReference>
<dbReference type="Gene3D" id="2.60.40.1820">
    <property type="match status" value="1"/>
</dbReference>
<protein>
    <recommendedName>
        <fullName evidence="3">Late embryogenesis abundant protein LEA-2 subgroup domain-containing protein</fullName>
    </recommendedName>
</protein>
<reference evidence="4 5" key="3">
    <citation type="submission" date="2019-11" db="EMBL/GenBank/DDBJ databases">
        <title>A de novo genome assembly of a pear dwarfing rootstock.</title>
        <authorList>
            <person name="Wang F."/>
            <person name="Wang J."/>
            <person name="Li S."/>
            <person name="Zhang Y."/>
            <person name="Fang M."/>
            <person name="Ma L."/>
            <person name="Zhao Y."/>
            <person name="Jiang S."/>
        </authorList>
    </citation>
    <scope>NUCLEOTIDE SEQUENCE [LARGE SCALE GENOMIC DNA]</scope>
    <source>
        <strain evidence="4">S2</strain>
        <tissue evidence="4">Leaf</tissue>
    </source>
</reference>
<accession>A0A5N5G003</accession>
<dbReference type="Proteomes" id="UP000327157">
    <property type="component" value="Chromosome 14"/>
</dbReference>
<dbReference type="OrthoDB" id="764273at2759"/>
<reference evidence="4 5" key="1">
    <citation type="submission" date="2019-09" db="EMBL/GenBank/DDBJ databases">
        <authorList>
            <person name="Ou C."/>
        </authorList>
    </citation>
    <scope>NUCLEOTIDE SEQUENCE [LARGE SCALE GENOMIC DNA]</scope>
    <source>
        <strain evidence="4">S2</strain>
        <tissue evidence="4">Leaf</tissue>
    </source>
</reference>
<dbReference type="PANTHER" id="PTHR31852">
    <property type="entry name" value="LATE EMBRYOGENESIS ABUNDANT (LEA) HYDROXYPROLINE-RICH GLYCOPROTEIN FAMILY"/>
    <property type="match status" value="1"/>
</dbReference>